<dbReference type="Proteomes" id="UP000001116">
    <property type="component" value="Chromosome"/>
</dbReference>
<evidence type="ECO:0000313" key="1">
    <source>
        <dbReference type="EMBL" id="ABS03230.1"/>
    </source>
</evidence>
<gene>
    <name evidence="1" type="ordered locus">Krad_1744</name>
</gene>
<dbReference type="RefSeq" id="WP_011981631.1">
    <property type="nucleotide sequence ID" value="NC_009664.2"/>
</dbReference>
<name>A6W8U1_KINRD</name>
<dbReference type="EMBL" id="CP000750">
    <property type="protein sequence ID" value="ABS03230.1"/>
    <property type="molecule type" value="Genomic_DNA"/>
</dbReference>
<proteinExistence type="predicted"/>
<dbReference type="HOGENOM" id="CLU_1249245_0_0_11"/>
<protein>
    <submittedName>
        <fullName evidence="1">Uncharacterized protein</fullName>
    </submittedName>
</protein>
<dbReference type="KEGG" id="kra:Krad_1744"/>
<dbReference type="STRING" id="266940.Krad_1744"/>
<organism evidence="1 2">
    <name type="scientific">Kineococcus radiotolerans (strain ATCC BAA-149 / DSM 14245 / SRS30216)</name>
    <dbReference type="NCBI Taxonomy" id="266940"/>
    <lineage>
        <taxon>Bacteria</taxon>
        <taxon>Bacillati</taxon>
        <taxon>Actinomycetota</taxon>
        <taxon>Actinomycetes</taxon>
        <taxon>Kineosporiales</taxon>
        <taxon>Kineosporiaceae</taxon>
        <taxon>Kineococcus</taxon>
    </lineage>
</organism>
<sequence length="221" mass="24030">MTHIDKLRDAIQGAEQAWNDRTAALQETQRQLAREHDTSSAWERRALAAEAEVIAIRGGCGVLDHHARIPALTAEVERLHAAQQLPDVGPVTRDDGLPGGFWVDGVHFAEWPRREYLREGARYLAVAAFLDAEVADTSSDDEAAIEALADALAEPVHRGLSGCNVPPGMLKPVGVASQDPAEHPAQVEFVRRAIGYALRVYPDALRALDAHRARTSQEAGQ</sequence>
<keyword evidence="2" id="KW-1185">Reference proteome</keyword>
<evidence type="ECO:0000313" key="2">
    <source>
        <dbReference type="Proteomes" id="UP000001116"/>
    </source>
</evidence>
<dbReference type="AlphaFoldDB" id="A6W8U1"/>
<accession>A6W8U1</accession>
<reference evidence="2" key="1">
    <citation type="journal article" date="2008" name="PLoS ONE">
        <title>Survival in nuclear waste, extreme resistance, and potential applications gleaned from the genome sequence of Kineococcus radiotolerans SRS30216.</title>
        <authorList>
            <person name="Bagwell C.E."/>
            <person name="Bhat S."/>
            <person name="Hawkins G.M."/>
            <person name="Smith B.W."/>
            <person name="Biswas T."/>
            <person name="Hoover T.R."/>
            <person name="Saunders E."/>
            <person name="Han C.S."/>
            <person name="Tsodikov O.V."/>
            <person name="Shimkets L.J."/>
        </authorList>
    </citation>
    <scope>NUCLEOTIDE SEQUENCE [LARGE SCALE GENOMIC DNA]</scope>
    <source>
        <strain evidence="2">ATCC BAA-149 / DSM 14245 / SRS30216</strain>
    </source>
</reference>
<dbReference type="OrthoDB" id="3169239at2"/>